<dbReference type="SUPFAM" id="SSF46785">
    <property type="entry name" value="Winged helix' DNA-binding domain"/>
    <property type="match status" value="1"/>
</dbReference>
<dbReference type="EMBL" id="JMQA01000046">
    <property type="protein sequence ID" value="KFM94694.1"/>
    <property type="molecule type" value="Genomic_DNA"/>
</dbReference>
<dbReference type="OrthoDB" id="9803735at2"/>
<protein>
    <submittedName>
        <fullName evidence="6">Bacterial regulatory helix-turn-helix, lysR family protein</fullName>
    </submittedName>
</protein>
<dbReference type="PANTHER" id="PTHR30346">
    <property type="entry name" value="TRANSCRIPTIONAL DUAL REGULATOR HCAR-RELATED"/>
    <property type="match status" value="1"/>
</dbReference>
<sequence>MELRQIQYFIEVAKLEHVTEASYALHVSQSAVSRQIFKLEAELGVDLFIHEGRKVKLTPIGRQFLNQMEQLMKVIDHARQEIEEYLDPERGTVRIGFPSSLAARMVPAVVSAFRKKYPYVHFQLQHGSYKELMDWVVEGEINLAVMGPVPQQEPQINGEILFREKFVALLPAGHSMADQPSLKLSDLKNDVFVLFPKGFILRDIVVRACANLGFQPKVAFEGDDLDAIKGLVSAGLGLTLLPEIALSEQIPPTIVTVPINEPQVTRDVGVIVPAGREMAPTEKLFYEFLKELSPQALGYISPG</sequence>
<dbReference type="GO" id="GO:0003700">
    <property type="term" value="F:DNA-binding transcription factor activity"/>
    <property type="evidence" value="ECO:0007669"/>
    <property type="project" value="InterPro"/>
</dbReference>
<name>A0A090Y8A4_PAEMA</name>
<dbReference type="PATRIC" id="fig|44252.3.peg.5375"/>
<keyword evidence="4" id="KW-0804">Transcription</keyword>
<gene>
    <name evidence="6" type="ORF">DJ90_5947</name>
</gene>
<dbReference type="CDD" id="cd08434">
    <property type="entry name" value="PBP2_GltC_like"/>
    <property type="match status" value="1"/>
</dbReference>
<evidence type="ECO:0000313" key="6">
    <source>
        <dbReference type="EMBL" id="KFM94694.1"/>
    </source>
</evidence>
<evidence type="ECO:0000256" key="3">
    <source>
        <dbReference type="ARBA" id="ARBA00023125"/>
    </source>
</evidence>
<reference evidence="6 7" key="1">
    <citation type="submission" date="2014-04" db="EMBL/GenBank/DDBJ databases">
        <authorList>
            <person name="Bishop-Lilly K.A."/>
            <person name="Broomall S.M."/>
            <person name="Chain P.S."/>
            <person name="Chertkov O."/>
            <person name="Coyne S.R."/>
            <person name="Daligault H.E."/>
            <person name="Davenport K.W."/>
            <person name="Erkkila T."/>
            <person name="Frey K.G."/>
            <person name="Gibbons H.S."/>
            <person name="Gu W."/>
            <person name="Jaissle J."/>
            <person name="Johnson S.L."/>
            <person name="Koroleva G.I."/>
            <person name="Ladner J.T."/>
            <person name="Lo C.-C."/>
            <person name="Minogue T.D."/>
            <person name="Munk C."/>
            <person name="Palacios G.F."/>
            <person name="Redden C.L."/>
            <person name="Rosenzweig C.N."/>
            <person name="Scholz M.B."/>
            <person name="Teshima H."/>
            <person name="Xu Y."/>
        </authorList>
    </citation>
    <scope>NUCLEOTIDE SEQUENCE [LARGE SCALE GENOMIC DNA]</scope>
    <source>
        <strain evidence="6 7">8244</strain>
    </source>
</reference>
<evidence type="ECO:0000259" key="5">
    <source>
        <dbReference type="PROSITE" id="PS50931"/>
    </source>
</evidence>
<dbReference type="InterPro" id="IPR036390">
    <property type="entry name" value="WH_DNA-bd_sf"/>
</dbReference>
<dbReference type="PROSITE" id="PS50931">
    <property type="entry name" value="HTH_LYSR"/>
    <property type="match status" value="1"/>
</dbReference>
<dbReference type="PANTHER" id="PTHR30346:SF28">
    <property type="entry name" value="HTH-TYPE TRANSCRIPTIONAL REGULATOR CYNR"/>
    <property type="match status" value="1"/>
</dbReference>
<comment type="caution">
    <text evidence="6">The sequence shown here is derived from an EMBL/GenBank/DDBJ whole genome shotgun (WGS) entry which is preliminary data.</text>
</comment>
<dbReference type="Gene3D" id="3.40.190.10">
    <property type="entry name" value="Periplasmic binding protein-like II"/>
    <property type="match status" value="2"/>
</dbReference>
<dbReference type="InterPro" id="IPR000847">
    <property type="entry name" value="LysR_HTH_N"/>
</dbReference>
<dbReference type="FunFam" id="1.10.10.10:FF:000001">
    <property type="entry name" value="LysR family transcriptional regulator"/>
    <property type="match status" value="1"/>
</dbReference>
<dbReference type="Proteomes" id="UP000029278">
    <property type="component" value="Unassembled WGS sequence"/>
</dbReference>
<organism evidence="6 7">
    <name type="scientific">Paenibacillus macerans</name>
    <name type="common">Bacillus macerans</name>
    <dbReference type="NCBI Taxonomy" id="44252"/>
    <lineage>
        <taxon>Bacteria</taxon>
        <taxon>Bacillati</taxon>
        <taxon>Bacillota</taxon>
        <taxon>Bacilli</taxon>
        <taxon>Bacillales</taxon>
        <taxon>Paenibacillaceae</taxon>
        <taxon>Paenibacillus</taxon>
    </lineage>
</organism>
<dbReference type="HOGENOM" id="CLU_039613_6_2_9"/>
<dbReference type="InterPro" id="IPR005119">
    <property type="entry name" value="LysR_subst-bd"/>
</dbReference>
<dbReference type="AlphaFoldDB" id="A0A090Y8A4"/>
<dbReference type="RefSeq" id="WP_036619114.1">
    <property type="nucleotide sequence ID" value="NZ_BGML01000004.1"/>
</dbReference>
<evidence type="ECO:0000256" key="1">
    <source>
        <dbReference type="ARBA" id="ARBA00009437"/>
    </source>
</evidence>
<dbReference type="Pfam" id="PF03466">
    <property type="entry name" value="LysR_substrate"/>
    <property type="match status" value="1"/>
</dbReference>
<dbReference type="Pfam" id="PF00126">
    <property type="entry name" value="HTH_1"/>
    <property type="match status" value="1"/>
</dbReference>
<keyword evidence="3" id="KW-0238">DNA-binding</keyword>
<dbReference type="SUPFAM" id="SSF53850">
    <property type="entry name" value="Periplasmic binding protein-like II"/>
    <property type="match status" value="1"/>
</dbReference>
<keyword evidence="2" id="KW-0805">Transcription regulation</keyword>
<dbReference type="Gene3D" id="1.10.10.10">
    <property type="entry name" value="Winged helix-like DNA-binding domain superfamily/Winged helix DNA-binding domain"/>
    <property type="match status" value="1"/>
</dbReference>
<dbReference type="InterPro" id="IPR036388">
    <property type="entry name" value="WH-like_DNA-bd_sf"/>
</dbReference>
<feature type="domain" description="HTH lysR-type" evidence="5">
    <location>
        <begin position="1"/>
        <end position="58"/>
    </location>
</feature>
<dbReference type="PRINTS" id="PR00039">
    <property type="entry name" value="HTHLYSR"/>
</dbReference>
<proteinExistence type="inferred from homology"/>
<comment type="similarity">
    <text evidence="1">Belongs to the LysR transcriptional regulatory family.</text>
</comment>
<keyword evidence="7" id="KW-1185">Reference proteome</keyword>
<accession>A0A090Y8A4</accession>
<evidence type="ECO:0000256" key="4">
    <source>
        <dbReference type="ARBA" id="ARBA00023163"/>
    </source>
</evidence>
<evidence type="ECO:0000256" key="2">
    <source>
        <dbReference type="ARBA" id="ARBA00023015"/>
    </source>
</evidence>
<evidence type="ECO:0000313" key="7">
    <source>
        <dbReference type="Proteomes" id="UP000029278"/>
    </source>
</evidence>
<dbReference type="GeneID" id="77010976"/>
<dbReference type="STRING" id="44252.DJ90_5947"/>
<dbReference type="GO" id="GO:0032993">
    <property type="term" value="C:protein-DNA complex"/>
    <property type="evidence" value="ECO:0007669"/>
    <property type="project" value="TreeGrafter"/>
</dbReference>
<dbReference type="GO" id="GO:0003677">
    <property type="term" value="F:DNA binding"/>
    <property type="evidence" value="ECO:0007669"/>
    <property type="project" value="UniProtKB-KW"/>
</dbReference>